<dbReference type="Proteomes" id="UP000663879">
    <property type="component" value="Unassembled WGS sequence"/>
</dbReference>
<dbReference type="AlphaFoldDB" id="A0A813YQM5"/>
<evidence type="ECO:0000313" key="3">
    <source>
        <dbReference type="Proteomes" id="UP000663879"/>
    </source>
</evidence>
<gene>
    <name evidence="2" type="ORF">OXX778_LOCUS10769</name>
</gene>
<evidence type="ECO:0000256" key="1">
    <source>
        <dbReference type="SAM" id="Phobius"/>
    </source>
</evidence>
<sequence length="212" mass="24400">MTNILNRIITENTEDVLRDTKAWCQLDTADYCPLVIALMSSIILLSCILIIYLCARTSFNCIRCRRLFKRDSLSTDQLNRSNMYISTVSNQIETRVPQFTKQNRPPPSYEESQGNKTRFNRVIRTYPRQKKTIPLPVHVNTAFAMDERQSVVFPEYRCLSLITSNSNSLPRGTPIGVNEQVIVSDQLFQNDEVPPPYDVAILRSNDPDVVYF</sequence>
<name>A0A813YQM5_9BILA</name>
<keyword evidence="3" id="KW-1185">Reference proteome</keyword>
<proteinExistence type="predicted"/>
<accession>A0A813YQM5</accession>
<comment type="caution">
    <text evidence="2">The sequence shown here is derived from an EMBL/GenBank/DDBJ whole genome shotgun (WGS) entry which is preliminary data.</text>
</comment>
<evidence type="ECO:0000313" key="2">
    <source>
        <dbReference type="EMBL" id="CAF0888218.1"/>
    </source>
</evidence>
<keyword evidence="1" id="KW-1133">Transmembrane helix</keyword>
<keyword evidence="1" id="KW-0472">Membrane</keyword>
<protein>
    <submittedName>
        <fullName evidence="2">Uncharacterized protein</fullName>
    </submittedName>
</protein>
<feature type="transmembrane region" description="Helical" evidence="1">
    <location>
        <begin position="34"/>
        <end position="55"/>
    </location>
</feature>
<dbReference type="OrthoDB" id="10478199at2759"/>
<reference evidence="2" key="1">
    <citation type="submission" date="2021-02" db="EMBL/GenBank/DDBJ databases">
        <authorList>
            <person name="Nowell W R."/>
        </authorList>
    </citation>
    <scope>NUCLEOTIDE SEQUENCE</scope>
    <source>
        <strain evidence="2">Ploen Becks lab</strain>
    </source>
</reference>
<keyword evidence="1" id="KW-0812">Transmembrane</keyword>
<organism evidence="2 3">
    <name type="scientific">Brachionus calyciflorus</name>
    <dbReference type="NCBI Taxonomy" id="104777"/>
    <lineage>
        <taxon>Eukaryota</taxon>
        <taxon>Metazoa</taxon>
        <taxon>Spiralia</taxon>
        <taxon>Gnathifera</taxon>
        <taxon>Rotifera</taxon>
        <taxon>Eurotatoria</taxon>
        <taxon>Monogononta</taxon>
        <taxon>Pseudotrocha</taxon>
        <taxon>Ploima</taxon>
        <taxon>Brachionidae</taxon>
        <taxon>Brachionus</taxon>
    </lineage>
</organism>
<dbReference type="EMBL" id="CAJNOC010001750">
    <property type="protein sequence ID" value="CAF0888218.1"/>
    <property type="molecule type" value="Genomic_DNA"/>
</dbReference>